<name>E6QTV9_9ZZZZ</name>
<comment type="caution">
    <text evidence="1">The sequence shown here is derived from an EMBL/GenBank/DDBJ whole genome shotgun (WGS) entry which is preliminary data.</text>
</comment>
<protein>
    <submittedName>
        <fullName evidence="1">Uncharacterized protein</fullName>
    </submittedName>
</protein>
<organism evidence="1">
    <name type="scientific">mine drainage metagenome</name>
    <dbReference type="NCBI Taxonomy" id="410659"/>
    <lineage>
        <taxon>unclassified sequences</taxon>
        <taxon>metagenomes</taxon>
        <taxon>ecological metagenomes</taxon>
    </lineage>
</organism>
<gene>
    <name evidence="1" type="ORF">CARN7_1476</name>
</gene>
<reference evidence="1" key="1">
    <citation type="submission" date="2009-10" db="EMBL/GenBank/DDBJ databases">
        <title>Diversity of trophic interactions inside an arsenic-rich microbial ecosystem.</title>
        <authorList>
            <person name="Bertin P.N."/>
            <person name="Heinrich-Salmeron A."/>
            <person name="Pelletier E."/>
            <person name="Goulhen-Chollet F."/>
            <person name="Arsene-Ploetze F."/>
            <person name="Gallien S."/>
            <person name="Calteau A."/>
            <person name="Vallenet D."/>
            <person name="Casiot C."/>
            <person name="Chane-Woon-Ming B."/>
            <person name="Giloteaux L."/>
            <person name="Barakat M."/>
            <person name="Bonnefoy V."/>
            <person name="Bruneel O."/>
            <person name="Chandler M."/>
            <person name="Cleiss J."/>
            <person name="Duran R."/>
            <person name="Elbaz-Poulichet F."/>
            <person name="Fonknechten N."/>
            <person name="Lauga B."/>
            <person name="Mornico D."/>
            <person name="Ortet P."/>
            <person name="Schaeffer C."/>
            <person name="Siguier P."/>
            <person name="Alexander Thil Smith A."/>
            <person name="Van Dorsselaer A."/>
            <person name="Weissenbach J."/>
            <person name="Medigue C."/>
            <person name="Le Paslier D."/>
        </authorList>
    </citation>
    <scope>NUCLEOTIDE SEQUENCE</scope>
</reference>
<dbReference type="AlphaFoldDB" id="E6QTV9"/>
<evidence type="ECO:0000313" key="1">
    <source>
        <dbReference type="EMBL" id="CBI10681.1"/>
    </source>
</evidence>
<sequence>MGMGSGVGIEAAAPGVMGGVAGVAGGVAAGGGAGLVCAKGTGVTGLFGWAGMGCCTGRCALETGCRFACHENHVTVAIFISTINAIHTHVGAVLRLRGGLSGVIWLGALLDGGAWRCAKSCSILLIKLISASPTLFHPSRQPL</sequence>
<accession>E6QTV9</accession>
<dbReference type="EMBL" id="CABR01000101">
    <property type="protein sequence ID" value="CBI10681.1"/>
    <property type="molecule type" value="Genomic_DNA"/>
</dbReference>
<proteinExistence type="predicted"/>